<dbReference type="AlphaFoldDB" id="A0AAW5EUH9"/>
<reference evidence="1" key="2">
    <citation type="submission" date="2022-03" db="EMBL/GenBank/DDBJ databases">
        <authorList>
            <person name="Ryngajllo M."/>
            <person name="Jacek P."/>
            <person name="Kubiak K."/>
        </authorList>
    </citation>
    <scope>NUCLEOTIDE SEQUENCE</scope>
    <source>
        <strain evidence="1">SI1</strain>
    </source>
</reference>
<dbReference type="EMBL" id="JAIBCX010000029">
    <property type="protein sequence ID" value="MCJ8354538.1"/>
    <property type="molecule type" value="Genomic_DNA"/>
</dbReference>
<proteinExistence type="predicted"/>
<accession>A0AAW5EUH9</accession>
<organism evidence="1 2">
    <name type="scientific">Novacetimonas hansenii</name>
    <name type="common">Komagataeibacter hansenii</name>
    <dbReference type="NCBI Taxonomy" id="436"/>
    <lineage>
        <taxon>Bacteria</taxon>
        <taxon>Pseudomonadati</taxon>
        <taxon>Pseudomonadota</taxon>
        <taxon>Alphaproteobacteria</taxon>
        <taxon>Acetobacterales</taxon>
        <taxon>Acetobacteraceae</taxon>
        <taxon>Novacetimonas</taxon>
    </lineage>
</organism>
<sequence>MAEGSFAPSHQKGWHVMAADDIRTDFAVSVYAVNMAGNLAHPGRAGLRSFRPAVSVIRTWEPNFDAYDALGVCSNAISQIPRECSNAPTPHMHREVDMMTKSDLGVPNPELELLAMNIWNQQHPDRPWERRGRFRNHRKMSHALQGIPAYPEEQVRFRFLASHAMAIANRTAPS</sequence>
<reference evidence="1" key="1">
    <citation type="journal article" date="2021" name="Polymers (Basel)">
        <title>Highly Stretchable Bacterial Cellulose Produced by Komagataeibacter hansenii SI1.</title>
        <authorList>
            <person name="Cielecka I."/>
            <person name="Ryngajllo M."/>
            <person name="Maniukiewicz W."/>
            <person name="Bielecki S."/>
        </authorList>
    </citation>
    <scope>NUCLEOTIDE SEQUENCE</scope>
    <source>
        <strain evidence="1">SI1</strain>
    </source>
</reference>
<gene>
    <name evidence="1" type="ORF">K1W68_11150</name>
</gene>
<comment type="caution">
    <text evidence="1">The sequence shown here is derived from an EMBL/GenBank/DDBJ whole genome shotgun (WGS) entry which is preliminary data.</text>
</comment>
<dbReference type="RefSeq" id="WP_247067312.1">
    <property type="nucleotide sequence ID" value="NZ_CP094848.1"/>
</dbReference>
<evidence type="ECO:0000313" key="1">
    <source>
        <dbReference type="EMBL" id="MCJ8354538.1"/>
    </source>
</evidence>
<dbReference type="Proteomes" id="UP001202887">
    <property type="component" value="Unassembled WGS sequence"/>
</dbReference>
<protein>
    <submittedName>
        <fullName evidence="1">Uncharacterized protein</fullName>
    </submittedName>
</protein>
<name>A0AAW5EUH9_NOVHA</name>
<evidence type="ECO:0000313" key="2">
    <source>
        <dbReference type="Proteomes" id="UP001202887"/>
    </source>
</evidence>